<sequence>MMTSLQLALLITGGLIIVGLAFYAGRLLYLLHLQNKSRHSKQSARRSYLDESIYTISMAVTQQQCSLSEASIRLCVLLDHMDDERHYPDTYPAIHELYARIRHMPTHEAWKALPKPEKRKMEQEREQHEAELESKILREAEQLMQNHLPSADTSS</sequence>
<dbReference type="EMBL" id="BMGJ01000012">
    <property type="protein sequence ID" value="GGD71945.1"/>
    <property type="molecule type" value="Genomic_DNA"/>
</dbReference>
<evidence type="ECO:0000259" key="2">
    <source>
        <dbReference type="Pfam" id="PF10675"/>
    </source>
</evidence>
<feature type="domain" description="DUF2489" evidence="2">
    <location>
        <begin position="17"/>
        <end position="143"/>
    </location>
</feature>
<keyword evidence="4" id="KW-1185">Reference proteome</keyword>
<protein>
    <recommendedName>
        <fullName evidence="2">DUF2489 domain-containing protein</fullName>
    </recommendedName>
</protein>
<dbReference type="Proteomes" id="UP000614272">
    <property type="component" value="Unassembled WGS sequence"/>
</dbReference>
<feature type="transmembrane region" description="Helical" evidence="1">
    <location>
        <begin position="6"/>
        <end position="31"/>
    </location>
</feature>
<accession>A0ABQ1RMH4</accession>
<keyword evidence="1" id="KW-1133">Transmembrane helix</keyword>
<dbReference type="RefSeq" id="WP_099035431.1">
    <property type="nucleotide sequence ID" value="NZ_BMGJ01000012.1"/>
</dbReference>
<organism evidence="3 4">
    <name type="scientific">Lacimicrobium alkaliphilum</name>
    <dbReference type="NCBI Taxonomy" id="1526571"/>
    <lineage>
        <taxon>Bacteria</taxon>
        <taxon>Pseudomonadati</taxon>
        <taxon>Pseudomonadota</taxon>
        <taxon>Gammaproteobacteria</taxon>
        <taxon>Alteromonadales</taxon>
        <taxon>Alteromonadaceae</taxon>
        <taxon>Lacimicrobium</taxon>
    </lineage>
</organism>
<evidence type="ECO:0000313" key="4">
    <source>
        <dbReference type="Proteomes" id="UP000614272"/>
    </source>
</evidence>
<evidence type="ECO:0000256" key="1">
    <source>
        <dbReference type="SAM" id="Phobius"/>
    </source>
</evidence>
<proteinExistence type="predicted"/>
<comment type="caution">
    <text evidence="3">The sequence shown here is derived from an EMBL/GenBank/DDBJ whole genome shotgun (WGS) entry which is preliminary data.</text>
</comment>
<name>A0ABQ1RMH4_9ALTE</name>
<keyword evidence="1" id="KW-0812">Transmembrane</keyword>
<dbReference type="Pfam" id="PF10675">
    <property type="entry name" value="DUF2489"/>
    <property type="match status" value="1"/>
</dbReference>
<evidence type="ECO:0000313" key="3">
    <source>
        <dbReference type="EMBL" id="GGD71945.1"/>
    </source>
</evidence>
<keyword evidence="1" id="KW-0472">Membrane</keyword>
<dbReference type="InterPro" id="IPR019617">
    <property type="entry name" value="DUF2489"/>
</dbReference>
<gene>
    <name evidence="3" type="ORF">GCM10011357_28690</name>
</gene>
<reference evidence="4" key="1">
    <citation type="journal article" date="2019" name="Int. J. Syst. Evol. Microbiol.">
        <title>The Global Catalogue of Microorganisms (GCM) 10K type strain sequencing project: providing services to taxonomists for standard genome sequencing and annotation.</title>
        <authorList>
            <consortium name="The Broad Institute Genomics Platform"/>
            <consortium name="The Broad Institute Genome Sequencing Center for Infectious Disease"/>
            <person name="Wu L."/>
            <person name="Ma J."/>
        </authorList>
    </citation>
    <scope>NUCLEOTIDE SEQUENCE [LARGE SCALE GENOMIC DNA]</scope>
    <source>
        <strain evidence="4">CGMCC 1.12923</strain>
    </source>
</reference>